<evidence type="ECO:0000313" key="3">
    <source>
        <dbReference type="Proteomes" id="UP001597351"/>
    </source>
</evidence>
<reference evidence="3" key="1">
    <citation type="journal article" date="2019" name="Int. J. Syst. Evol. Microbiol.">
        <title>The Global Catalogue of Microorganisms (GCM) 10K type strain sequencing project: providing services to taxonomists for standard genome sequencing and annotation.</title>
        <authorList>
            <consortium name="The Broad Institute Genomics Platform"/>
            <consortium name="The Broad Institute Genome Sequencing Center for Infectious Disease"/>
            <person name="Wu L."/>
            <person name="Ma J."/>
        </authorList>
    </citation>
    <scope>NUCLEOTIDE SEQUENCE [LARGE SCALE GENOMIC DNA]</scope>
    <source>
        <strain evidence="3">CGMCC 1.12477</strain>
    </source>
</reference>
<evidence type="ECO:0000313" key="2">
    <source>
        <dbReference type="EMBL" id="MFD1945946.1"/>
    </source>
</evidence>
<dbReference type="EMBL" id="JBHUGD010000001">
    <property type="protein sequence ID" value="MFD1945946.1"/>
    <property type="molecule type" value="Genomic_DNA"/>
</dbReference>
<keyword evidence="1" id="KW-1133">Transmembrane helix</keyword>
<name>A0ABW4TJY0_9ACTN</name>
<feature type="transmembrane region" description="Helical" evidence="1">
    <location>
        <begin position="41"/>
        <end position="57"/>
    </location>
</feature>
<feature type="transmembrane region" description="Helical" evidence="1">
    <location>
        <begin position="12"/>
        <end position="29"/>
    </location>
</feature>
<evidence type="ECO:0000256" key="1">
    <source>
        <dbReference type="SAM" id="Phobius"/>
    </source>
</evidence>
<comment type="caution">
    <text evidence="2">The sequence shown here is derived from an EMBL/GenBank/DDBJ whole genome shotgun (WGS) entry which is preliminary data.</text>
</comment>
<organism evidence="2 3">
    <name type="scientific">Nocardioides aestuarii</name>
    <dbReference type="NCBI Taxonomy" id="252231"/>
    <lineage>
        <taxon>Bacteria</taxon>
        <taxon>Bacillati</taxon>
        <taxon>Actinomycetota</taxon>
        <taxon>Actinomycetes</taxon>
        <taxon>Propionibacteriales</taxon>
        <taxon>Nocardioidaceae</taxon>
        <taxon>Nocardioides</taxon>
    </lineage>
</organism>
<keyword evidence="1" id="KW-0812">Transmembrane</keyword>
<gene>
    <name evidence="2" type="ORF">ACFSDE_04025</name>
</gene>
<proteinExistence type="predicted"/>
<protein>
    <submittedName>
        <fullName evidence="2">Uncharacterized protein</fullName>
    </submittedName>
</protein>
<sequence>MDTWGSRAVTAVLGLAGGVVVLGVAWWVADVARLRGPGGPQVALALVCAPIVVWLAATSEAPRLWRRGTGGTRRHEG</sequence>
<dbReference type="RefSeq" id="WP_343915144.1">
    <property type="nucleotide sequence ID" value="NZ_BAAAJT010000002.1"/>
</dbReference>
<dbReference type="Proteomes" id="UP001597351">
    <property type="component" value="Unassembled WGS sequence"/>
</dbReference>
<keyword evidence="3" id="KW-1185">Reference proteome</keyword>
<keyword evidence="1" id="KW-0472">Membrane</keyword>
<accession>A0ABW4TJY0</accession>